<feature type="transmembrane region" description="Helical" evidence="1">
    <location>
        <begin position="309"/>
        <end position="329"/>
    </location>
</feature>
<feature type="transmembrane region" description="Helical" evidence="1">
    <location>
        <begin position="76"/>
        <end position="99"/>
    </location>
</feature>
<feature type="transmembrane region" description="Helical" evidence="1">
    <location>
        <begin position="161"/>
        <end position="182"/>
    </location>
</feature>
<feature type="chain" id="PRO_5035827926" description="G-protein coupled receptors family 1 profile domain-containing protein" evidence="2">
    <location>
        <begin position="24"/>
        <end position="361"/>
    </location>
</feature>
<dbReference type="Gene3D" id="1.20.1070.10">
    <property type="entry name" value="Rhodopsin 7-helix transmembrane proteins"/>
    <property type="match status" value="1"/>
</dbReference>
<feature type="signal peptide" evidence="2">
    <location>
        <begin position="1"/>
        <end position="23"/>
    </location>
</feature>
<evidence type="ECO:0000313" key="4">
    <source>
        <dbReference type="Proteomes" id="UP000024404"/>
    </source>
</evidence>
<evidence type="ECO:0000256" key="1">
    <source>
        <dbReference type="SAM" id="Phobius"/>
    </source>
</evidence>
<feature type="transmembrane region" description="Helical" evidence="1">
    <location>
        <begin position="266"/>
        <end position="289"/>
    </location>
</feature>
<dbReference type="CDD" id="cd00637">
    <property type="entry name" value="7tm_classA_rhodopsin-like"/>
    <property type="match status" value="1"/>
</dbReference>
<dbReference type="Proteomes" id="UP000024404">
    <property type="component" value="Unassembled WGS sequence"/>
</dbReference>
<reference evidence="3" key="2">
    <citation type="submission" date="2022-06" db="UniProtKB">
        <authorList>
            <consortium name="EnsemblMetazoa"/>
        </authorList>
    </citation>
    <scope>IDENTIFICATION</scope>
</reference>
<evidence type="ECO:0000256" key="2">
    <source>
        <dbReference type="SAM" id="SignalP"/>
    </source>
</evidence>
<proteinExistence type="predicted"/>
<reference evidence="4" key="1">
    <citation type="submission" date="2013-10" db="EMBL/GenBank/DDBJ databases">
        <title>Genome sequencing of Onchocerca volvulus.</title>
        <authorList>
            <person name="Cotton J."/>
            <person name="Tsai J."/>
            <person name="Stanley E."/>
            <person name="Tracey A."/>
            <person name="Holroyd N."/>
            <person name="Lustigman S."/>
            <person name="Berriman M."/>
        </authorList>
    </citation>
    <scope>NUCLEOTIDE SEQUENCE</scope>
</reference>
<dbReference type="AlphaFoldDB" id="A0A8R1Y5I8"/>
<dbReference type="PANTHER" id="PTHR22718">
    <property type="entry name" value="SERPENTINE RECEPTOR, CLASS X"/>
    <property type="match status" value="1"/>
</dbReference>
<feature type="transmembrane region" description="Helical" evidence="1">
    <location>
        <begin position="39"/>
        <end position="64"/>
    </location>
</feature>
<protein>
    <recommendedName>
        <fullName evidence="5">G-protein coupled receptors family 1 profile domain-containing protein</fullName>
    </recommendedName>
</protein>
<keyword evidence="4" id="KW-1185">Reference proteome</keyword>
<sequence length="361" mass="42202">MIRPYYTIVLFLILFVTCHEGNTTNIDIRDEKHVVIKYVAVLLFIFFLLYSIISNSLMATTVLFCRKQDSPYSQAFVLIALQLIISNFASFIPQIVVVLPEILQNQNSTNVNQTTWINNTFSTFNTFSIFAVLHFSLLLTLNRFVAFVLPKYNAFFESTRLYFLIAFVWLSVLGITFCDFFFCTRKFLAWSISWEGDCTKSKEIGDIWWRIRYFWALCIPGIMFVLYVAIFYNIRKHRCGADINRNQRIGQMNAGRRTNTIRSYKYEWLMLIQAMWNCGILELGILSFNFLPPLLVDIFGEEINIPAKIFVNCYVILACATLSTIYFIYSKEERNIVKHYLNNFLCFITAYLKNTITITNA</sequence>
<evidence type="ECO:0000313" key="3">
    <source>
        <dbReference type="EnsemblMetazoa" id="OVOC9779.1"/>
    </source>
</evidence>
<dbReference type="OMA" id="ETICAIN"/>
<dbReference type="EnsemblMetazoa" id="OVOC9779.1">
    <property type="protein sequence ID" value="OVOC9779.1"/>
    <property type="gene ID" value="WBGene00246588"/>
</dbReference>
<dbReference type="SUPFAM" id="SSF81321">
    <property type="entry name" value="Family A G protein-coupled receptor-like"/>
    <property type="match status" value="1"/>
</dbReference>
<organism evidence="3 4">
    <name type="scientific">Onchocerca volvulus</name>
    <dbReference type="NCBI Taxonomy" id="6282"/>
    <lineage>
        <taxon>Eukaryota</taxon>
        <taxon>Metazoa</taxon>
        <taxon>Ecdysozoa</taxon>
        <taxon>Nematoda</taxon>
        <taxon>Chromadorea</taxon>
        <taxon>Rhabditida</taxon>
        <taxon>Spirurina</taxon>
        <taxon>Spiruromorpha</taxon>
        <taxon>Filarioidea</taxon>
        <taxon>Onchocercidae</taxon>
        <taxon>Onchocerca</taxon>
    </lineage>
</organism>
<feature type="transmembrane region" description="Helical" evidence="1">
    <location>
        <begin position="127"/>
        <end position="149"/>
    </location>
</feature>
<feature type="transmembrane region" description="Helical" evidence="1">
    <location>
        <begin position="213"/>
        <end position="234"/>
    </location>
</feature>
<dbReference type="EMBL" id="CMVM020000292">
    <property type="status" value="NOT_ANNOTATED_CDS"/>
    <property type="molecule type" value="Genomic_DNA"/>
</dbReference>
<keyword evidence="1" id="KW-0472">Membrane</keyword>
<dbReference type="PANTHER" id="PTHR22718:SF25">
    <property type="entry name" value="G-PROTEIN COUPLED RECEPTORS FAMILY 1 PROFILE DOMAIN-CONTAINING PROTEIN"/>
    <property type="match status" value="1"/>
</dbReference>
<keyword evidence="1" id="KW-0812">Transmembrane</keyword>
<name>A0A8R1Y5I8_ONCVO</name>
<evidence type="ECO:0008006" key="5">
    <source>
        <dbReference type="Google" id="ProtNLM"/>
    </source>
</evidence>
<accession>A0A8R1Y5I8</accession>
<keyword evidence="2" id="KW-0732">Signal</keyword>
<keyword evidence="1" id="KW-1133">Transmembrane helix</keyword>